<organism evidence="1 2">
    <name type="scientific">Dreissena polymorpha</name>
    <name type="common">Zebra mussel</name>
    <name type="synonym">Mytilus polymorpha</name>
    <dbReference type="NCBI Taxonomy" id="45954"/>
    <lineage>
        <taxon>Eukaryota</taxon>
        <taxon>Metazoa</taxon>
        <taxon>Spiralia</taxon>
        <taxon>Lophotrochozoa</taxon>
        <taxon>Mollusca</taxon>
        <taxon>Bivalvia</taxon>
        <taxon>Autobranchia</taxon>
        <taxon>Heteroconchia</taxon>
        <taxon>Euheterodonta</taxon>
        <taxon>Imparidentia</taxon>
        <taxon>Neoheterodontei</taxon>
        <taxon>Myida</taxon>
        <taxon>Dreissenoidea</taxon>
        <taxon>Dreissenidae</taxon>
        <taxon>Dreissena</taxon>
    </lineage>
</organism>
<reference evidence="1" key="2">
    <citation type="submission" date="2020-11" db="EMBL/GenBank/DDBJ databases">
        <authorList>
            <person name="McCartney M.A."/>
            <person name="Auch B."/>
            <person name="Kono T."/>
            <person name="Mallez S."/>
            <person name="Becker A."/>
            <person name="Gohl D.M."/>
            <person name="Silverstein K.A.T."/>
            <person name="Koren S."/>
            <person name="Bechman K.B."/>
            <person name="Herman A."/>
            <person name="Abrahante J.E."/>
            <person name="Garbe J."/>
        </authorList>
    </citation>
    <scope>NUCLEOTIDE SEQUENCE</scope>
    <source>
        <strain evidence="1">Duluth1</strain>
        <tissue evidence="1">Whole animal</tissue>
    </source>
</reference>
<evidence type="ECO:0000313" key="1">
    <source>
        <dbReference type="EMBL" id="KAH3865500.1"/>
    </source>
</evidence>
<evidence type="ECO:0000313" key="2">
    <source>
        <dbReference type="Proteomes" id="UP000828390"/>
    </source>
</evidence>
<protein>
    <submittedName>
        <fullName evidence="1">Uncharacterized protein</fullName>
    </submittedName>
</protein>
<accession>A0A9D4RGJ9</accession>
<gene>
    <name evidence="1" type="ORF">DPMN_028539</name>
</gene>
<sequence>MAEGGARFDEPEWFPKQGSVSSHQTLWENASIETSSVMNWLGYGPEIRQARINAYRERGRLLTAQCRGDATFIFYR</sequence>
<comment type="caution">
    <text evidence="1">The sequence shown here is derived from an EMBL/GenBank/DDBJ whole genome shotgun (WGS) entry which is preliminary data.</text>
</comment>
<keyword evidence="2" id="KW-1185">Reference proteome</keyword>
<dbReference type="Proteomes" id="UP000828390">
    <property type="component" value="Unassembled WGS sequence"/>
</dbReference>
<reference evidence="1" key="1">
    <citation type="journal article" date="2019" name="bioRxiv">
        <title>The Genome of the Zebra Mussel, Dreissena polymorpha: A Resource for Invasive Species Research.</title>
        <authorList>
            <person name="McCartney M.A."/>
            <person name="Auch B."/>
            <person name="Kono T."/>
            <person name="Mallez S."/>
            <person name="Zhang Y."/>
            <person name="Obille A."/>
            <person name="Becker A."/>
            <person name="Abrahante J.E."/>
            <person name="Garbe J."/>
            <person name="Badalamenti J.P."/>
            <person name="Herman A."/>
            <person name="Mangelson H."/>
            <person name="Liachko I."/>
            <person name="Sullivan S."/>
            <person name="Sone E.D."/>
            <person name="Koren S."/>
            <person name="Silverstein K.A.T."/>
            <person name="Beckman K.B."/>
            <person name="Gohl D.M."/>
        </authorList>
    </citation>
    <scope>NUCLEOTIDE SEQUENCE</scope>
    <source>
        <strain evidence="1">Duluth1</strain>
        <tissue evidence="1">Whole animal</tissue>
    </source>
</reference>
<name>A0A9D4RGJ9_DREPO</name>
<dbReference type="EMBL" id="JAIWYP010000002">
    <property type="protein sequence ID" value="KAH3865500.1"/>
    <property type="molecule type" value="Genomic_DNA"/>
</dbReference>
<proteinExistence type="predicted"/>
<dbReference type="AlphaFoldDB" id="A0A9D4RGJ9"/>